<evidence type="ECO:0000256" key="3">
    <source>
        <dbReference type="ARBA" id="ARBA00022769"/>
    </source>
</evidence>
<dbReference type="InterPro" id="IPR036876">
    <property type="entry name" value="UVR_dom_sf"/>
</dbReference>
<protein>
    <recommendedName>
        <fullName evidence="7">UvrABC system protein C</fullName>
        <shortName evidence="7">Protein UvrC</shortName>
    </recommendedName>
    <alternativeName>
        <fullName evidence="7">Excinuclease ABC subunit C</fullName>
    </alternativeName>
</protein>
<dbReference type="GO" id="GO:0009381">
    <property type="term" value="F:excinuclease ABC activity"/>
    <property type="evidence" value="ECO:0007669"/>
    <property type="project" value="UniProtKB-UniRule"/>
</dbReference>
<dbReference type="Gene3D" id="3.30.420.340">
    <property type="entry name" value="UvrC, RNAse H endonuclease domain"/>
    <property type="match status" value="1"/>
</dbReference>
<feature type="domain" description="UvrC family homology region profile" evidence="10">
    <location>
        <begin position="256"/>
        <end position="479"/>
    </location>
</feature>
<comment type="similarity">
    <text evidence="7">Belongs to the UvrC family.</text>
</comment>
<comment type="subcellular location">
    <subcellularLocation>
        <location evidence="7">Cytoplasm</location>
    </subcellularLocation>
</comment>
<dbReference type="InterPro" id="IPR004791">
    <property type="entry name" value="UvrC"/>
</dbReference>
<dbReference type="InterPro" id="IPR010994">
    <property type="entry name" value="RuvA_2-like"/>
</dbReference>
<keyword evidence="5 7" id="KW-0234">DNA repair</keyword>
<keyword evidence="1 7" id="KW-0963">Cytoplasm</keyword>
<dbReference type="GO" id="GO:0005737">
    <property type="term" value="C:cytoplasm"/>
    <property type="evidence" value="ECO:0007669"/>
    <property type="project" value="UniProtKB-SubCell"/>
</dbReference>
<dbReference type="SUPFAM" id="SSF47781">
    <property type="entry name" value="RuvA domain 2-like"/>
    <property type="match status" value="1"/>
</dbReference>
<dbReference type="Pfam" id="PF14520">
    <property type="entry name" value="HHH_5"/>
    <property type="match status" value="1"/>
</dbReference>
<dbReference type="GO" id="GO:0003677">
    <property type="term" value="F:DNA binding"/>
    <property type="evidence" value="ECO:0007669"/>
    <property type="project" value="UniProtKB-UniRule"/>
</dbReference>
<evidence type="ECO:0000313" key="12">
    <source>
        <dbReference type="Proteomes" id="UP000244248"/>
    </source>
</evidence>
<keyword evidence="2 7" id="KW-0227">DNA damage</keyword>
<evidence type="ECO:0000256" key="6">
    <source>
        <dbReference type="ARBA" id="ARBA00023236"/>
    </source>
</evidence>
<evidence type="ECO:0000259" key="9">
    <source>
        <dbReference type="PROSITE" id="PS50164"/>
    </source>
</evidence>
<evidence type="ECO:0000256" key="7">
    <source>
        <dbReference type="HAMAP-Rule" id="MF_00203"/>
    </source>
</evidence>
<dbReference type="PANTHER" id="PTHR30562:SF1">
    <property type="entry name" value="UVRABC SYSTEM PROTEIN C"/>
    <property type="match status" value="1"/>
</dbReference>
<dbReference type="NCBIfam" id="TIGR00194">
    <property type="entry name" value="uvrC"/>
    <property type="match status" value="1"/>
</dbReference>
<dbReference type="SUPFAM" id="SSF82771">
    <property type="entry name" value="GIY-YIG endonuclease"/>
    <property type="match status" value="1"/>
</dbReference>
<dbReference type="FunFam" id="3.30.420.340:FF:000001">
    <property type="entry name" value="UvrABC system protein C"/>
    <property type="match status" value="1"/>
</dbReference>
<dbReference type="GO" id="GO:0009380">
    <property type="term" value="C:excinuclease repair complex"/>
    <property type="evidence" value="ECO:0007669"/>
    <property type="project" value="InterPro"/>
</dbReference>
<comment type="function">
    <text evidence="7">The UvrABC repair system catalyzes the recognition and processing of DNA lesions. UvrC both incises the 5' and 3' sides of the lesion. The N-terminal half is responsible for the 3' incision and the C-terminal half is responsible for the 5' incision.</text>
</comment>
<dbReference type="GO" id="GO:0006289">
    <property type="term" value="P:nucleotide-excision repair"/>
    <property type="evidence" value="ECO:0007669"/>
    <property type="project" value="UniProtKB-UniRule"/>
</dbReference>
<gene>
    <name evidence="7 11" type="primary">uvrC</name>
    <name evidence="11" type="ORF">CJD38_12800</name>
</gene>
<dbReference type="Pfam" id="PF08459">
    <property type="entry name" value="UvrC_RNaseH_dom"/>
    <property type="match status" value="1"/>
</dbReference>
<evidence type="ECO:0000256" key="4">
    <source>
        <dbReference type="ARBA" id="ARBA00022881"/>
    </source>
</evidence>
<dbReference type="SMART" id="SM00278">
    <property type="entry name" value="HhH1"/>
    <property type="match status" value="2"/>
</dbReference>
<sequence length="605" mass="68131">MNSSIELFDSKTFLSQLTSQPGVYRMFGSEGELLYVGKAKNLKKRVSSYFLRASGSPRTEMMVDLIRKIEITVTNTEDQALILEATLIKELHPRFNVMLRDDKSYPYLKISAHEYPRISFYRGPQKGPDQYFGPFPSAQTVRYTLDTLQRLFRLRPCNDTFFAHRDRPCLQYQIKRCSGPCTEMISQKDYASDVRNATRLLQGRADELATELGTQMEREAEALEFERAARLRDQIGALKRVQEARAISGGTRDMDVIVVAPHASASCVTVVSVRDGLNLGHHSYFPRHPHNIEPAVLIEEFIGQYYLGRPIPKDILLSDEPENMDWIEHTLTTQAQHKVSISKPARGTRVRLLEMTQQTASQALSTRLVESASMDSRLLELRNALDLAEPPQRMECFDISHTGGEKAVASCVVFNHEGPLKSAYRKFNIDGITPGDDYAAIRQAVLRRYTRVKSGEVQIPDVLFIDGGQGQLKSAMDALEEVGIDNLRVVAIAKGPTRKPGLEELLMPEQDQPLRLPPDSPALHLIQRIRDEAHRFAITGHRGRRDKARVTSGLETIEGLGPARRRALLKTLGGLPQVKRAVVDELAKVEGINRTLAERIYAHFH</sequence>
<accession>A0A2T5MF02</accession>
<dbReference type="Gene3D" id="4.10.860.10">
    <property type="entry name" value="UVR domain"/>
    <property type="match status" value="1"/>
</dbReference>
<feature type="domain" description="GIY-YIG" evidence="9">
    <location>
        <begin position="19"/>
        <end position="97"/>
    </location>
</feature>
<dbReference type="PROSITE" id="PS50164">
    <property type="entry name" value="GIY_YIG"/>
    <property type="match status" value="1"/>
</dbReference>
<dbReference type="EMBL" id="QANS01000004">
    <property type="protein sequence ID" value="PTU31160.1"/>
    <property type="molecule type" value="Genomic_DNA"/>
</dbReference>
<proteinExistence type="inferred from homology"/>
<dbReference type="InterPro" id="IPR047296">
    <property type="entry name" value="GIY-YIG_UvrC_Cho"/>
</dbReference>
<evidence type="ECO:0000256" key="5">
    <source>
        <dbReference type="ARBA" id="ARBA00023204"/>
    </source>
</evidence>
<dbReference type="NCBIfam" id="NF001824">
    <property type="entry name" value="PRK00558.1-5"/>
    <property type="match status" value="1"/>
</dbReference>
<dbReference type="InterPro" id="IPR003583">
    <property type="entry name" value="Hlx-hairpin-Hlx_DNA-bd_motif"/>
</dbReference>
<dbReference type="Gene3D" id="3.40.1440.10">
    <property type="entry name" value="GIY-YIG endonuclease"/>
    <property type="match status" value="1"/>
</dbReference>
<evidence type="ECO:0000313" key="11">
    <source>
        <dbReference type="EMBL" id="PTU31160.1"/>
    </source>
</evidence>
<dbReference type="InterPro" id="IPR001162">
    <property type="entry name" value="UvrC_RNase_H_dom"/>
</dbReference>
<evidence type="ECO:0000259" key="10">
    <source>
        <dbReference type="PROSITE" id="PS50165"/>
    </source>
</evidence>
<dbReference type="Pfam" id="PF01541">
    <property type="entry name" value="GIY-YIG"/>
    <property type="match status" value="1"/>
</dbReference>
<dbReference type="Gene3D" id="1.10.150.20">
    <property type="entry name" value="5' to 3' exonuclease, C-terminal subdomain"/>
    <property type="match status" value="1"/>
</dbReference>
<reference evidence="11 12" key="1">
    <citation type="submission" date="2018-04" db="EMBL/GenBank/DDBJ databases">
        <title>Novel species isolated from glacier.</title>
        <authorList>
            <person name="Liu Q."/>
            <person name="Xin Y.-H."/>
        </authorList>
    </citation>
    <scope>NUCLEOTIDE SEQUENCE [LARGE SCALE GENOMIC DNA]</scope>
    <source>
        <strain evidence="11 12">GT1R17</strain>
    </source>
</reference>
<dbReference type="AlphaFoldDB" id="A0A2T5MF02"/>
<dbReference type="InterPro" id="IPR000305">
    <property type="entry name" value="GIY-YIG_endonuc"/>
</dbReference>
<dbReference type="Pfam" id="PF22920">
    <property type="entry name" value="UvrC_RNaseH"/>
    <property type="match status" value="1"/>
</dbReference>
<dbReference type="PANTHER" id="PTHR30562">
    <property type="entry name" value="UVRC/OXIDOREDUCTASE"/>
    <property type="match status" value="1"/>
</dbReference>
<dbReference type="InterPro" id="IPR038476">
    <property type="entry name" value="UvrC_RNase_H_dom_sf"/>
</dbReference>
<comment type="caution">
    <text evidence="11">The sequence shown here is derived from an EMBL/GenBank/DDBJ whole genome shotgun (WGS) entry which is preliminary data.</text>
</comment>
<dbReference type="HAMAP" id="MF_00203">
    <property type="entry name" value="UvrC"/>
    <property type="match status" value="1"/>
</dbReference>
<comment type="subunit">
    <text evidence="7">Interacts with UvrB in an incision complex.</text>
</comment>
<name>A0A2T5MF02_9GAMM</name>
<dbReference type="FunFam" id="3.40.1440.10:FF:000001">
    <property type="entry name" value="UvrABC system protein C"/>
    <property type="match status" value="1"/>
</dbReference>
<dbReference type="InterPro" id="IPR050066">
    <property type="entry name" value="UvrABC_protein_C"/>
</dbReference>
<keyword evidence="12" id="KW-1185">Reference proteome</keyword>
<evidence type="ECO:0000259" key="8">
    <source>
        <dbReference type="PROSITE" id="PS50151"/>
    </source>
</evidence>
<dbReference type="RefSeq" id="WP_107940747.1">
    <property type="nucleotide sequence ID" value="NZ_QANS01000004.1"/>
</dbReference>
<keyword evidence="4 7" id="KW-0267">Excision nuclease</keyword>
<evidence type="ECO:0000256" key="1">
    <source>
        <dbReference type="ARBA" id="ARBA00022490"/>
    </source>
</evidence>
<evidence type="ECO:0000256" key="2">
    <source>
        <dbReference type="ARBA" id="ARBA00022763"/>
    </source>
</evidence>
<dbReference type="OrthoDB" id="9804933at2"/>
<feature type="domain" description="UVR" evidence="8">
    <location>
        <begin position="206"/>
        <end position="241"/>
    </location>
</feature>
<dbReference type="InterPro" id="IPR035901">
    <property type="entry name" value="GIY-YIG_endonuc_sf"/>
</dbReference>
<dbReference type="CDD" id="cd10434">
    <property type="entry name" value="GIY-YIG_UvrC_Cho"/>
    <property type="match status" value="1"/>
</dbReference>
<dbReference type="Proteomes" id="UP000244248">
    <property type="component" value="Unassembled WGS sequence"/>
</dbReference>
<dbReference type="PROSITE" id="PS50151">
    <property type="entry name" value="UVR"/>
    <property type="match status" value="1"/>
</dbReference>
<keyword evidence="6 7" id="KW-0742">SOS response</keyword>
<dbReference type="SUPFAM" id="SSF46600">
    <property type="entry name" value="C-terminal UvrC-binding domain of UvrB"/>
    <property type="match status" value="1"/>
</dbReference>
<dbReference type="SMART" id="SM00465">
    <property type="entry name" value="GIYc"/>
    <property type="match status" value="1"/>
</dbReference>
<keyword evidence="3 7" id="KW-0228">DNA excision</keyword>
<dbReference type="GO" id="GO:0009432">
    <property type="term" value="P:SOS response"/>
    <property type="evidence" value="ECO:0007669"/>
    <property type="project" value="UniProtKB-UniRule"/>
</dbReference>
<dbReference type="PROSITE" id="PS50165">
    <property type="entry name" value="UVRC"/>
    <property type="match status" value="1"/>
</dbReference>
<dbReference type="InterPro" id="IPR001943">
    <property type="entry name" value="UVR_dom"/>
</dbReference>
<organism evidence="11 12">
    <name type="scientific">Stenotrophobium rhamnosiphilum</name>
    <dbReference type="NCBI Taxonomy" id="2029166"/>
    <lineage>
        <taxon>Bacteria</taxon>
        <taxon>Pseudomonadati</taxon>
        <taxon>Pseudomonadota</taxon>
        <taxon>Gammaproteobacteria</taxon>
        <taxon>Nevskiales</taxon>
        <taxon>Nevskiaceae</taxon>
        <taxon>Stenotrophobium</taxon>
    </lineage>
</organism>
<dbReference type="Pfam" id="PF02151">
    <property type="entry name" value="UVR"/>
    <property type="match status" value="1"/>
</dbReference>